<name>A0A9P6QI75_9FUNG</name>
<organism evidence="2 3">
    <name type="scientific">Actinomortierella ambigua</name>
    <dbReference type="NCBI Taxonomy" id="1343610"/>
    <lineage>
        <taxon>Eukaryota</taxon>
        <taxon>Fungi</taxon>
        <taxon>Fungi incertae sedis</taxon>
        <taxon>Mucoromycota</taxon>
        <taxon>Mortierellomycotina</taxon>
        <taxon>Mortierellomycetes</taxon>
        <taxon>Mortierellales</taxon>
        <taxon>Mortierellaceae</taxon>
        <taxon>Actinomortierella</taxon>
    </lineage>
</organism>
<evidence type="ECO:0000256" key="1">
    <source>
        <dbReference type="SAM" id="SignalP"/>
    </source>
</evidence>
<keyword evidence="3" id="KW-1185">Reference proteome</keyword>
<dbReference type="OrthoDB" id="2378580at2759"/>
<evidence type="ECO:0000313" key="3">
    <source>
        <dbReference type="Proteomes" id="UP000807716"/>
    </source>
</evidence>
<gene>
    <name evidence="2" type="ORF">DFQ27_003196</name>
</gene>
<protein>
    <submittedName>
        <fullName evidence="2">Uncharacterized protein</fullName>
    </submittedName>
</protein>
<comment type="caution">
    <text evidence="2">The sequence shown here is derived from an EMBL/GenBank/DDBJ whole genome shotgun (WGS) entry which is preliminary data.</text>
</comment>
<dbReference type="Proteomes" id="UP000807716">
    <property type="component" value="Unassembled WGS sequence"/>
</dbReference>
<proteinExistence type="predicted"/>
<evidence type="ECO:0000313" key="2">
    <source>
        <dbReference type="EMBL" id="KAG0269509.1"/>
    </source>
</evidence>
<sequence length="213" mass="24184">MKFTSILGALAVATLAVAFEFDENPFSADLNKCIPEISIKEYESFNLMSNNLKTYLSTPAKKTIHMVVGGQSSQVDSTSLEMCVTSTDTKCNPPYKTNCIYDNVDYVFRVEKPVRGYLKVVGTTASKRVVVITEHFRDATPLNFYKEAGWGLRIAERLPNGDRMVFETTSKGQPVTLNKPVKDLNKQWFEIKSRKPRSWDLETCEEESLDLMW</sequence>
<feature type="signal peptide" evidence="1">
    <location>
        <begin position="1"/>
        <end position="18"/>
    </location>
</feature>
<accession>A0A9P6QI75</accession>
<feature type="chain" id="PRO_5040126063" evidence="1">
    <location>
        <begin position="19"/>
        <end position="213"/>
    </location>
</feature>
<keyword evidence="1" id="KW-0732">Signal</keyword>
<dbReference type="EMBL" id="JAAAJB010000023">
    <property type="protein sequence ID" value="KAG0269509.1"/>
    <property type="molecule type" value="Genomic_DNA"/>
</dbReference>
<reference evidence="2" key="1">
    <citation type="journal article" date="2020" name="Fungal Divers.">
        <title>Resolving the Mortierellaceae phylogeny through synthesis of multi-gene phylogenetics and phylogenomics.</title>
        <authorList>
            <person name="Vandepol N."/>
            <person name="Liber J."/>
            <person name="Desiro A."/>
            <person name="Na H."/>
            <person name="Kennedy M."/>
            <person name="Barry K."/>
            <person name="Grigoriev I.V."/>
            <person name="Miller A.N."/>
            <person name="O'Donnell K."/>
            <person name="Stajich J.E."/>
            <person name="Bonito G."/>
        </authorList>
    </citation>
    <scope>NUCLEOTIDE SEQUENCE</scope>
    <source>
        <strain evidence="2">BC1065</strain>
    </source>
</reference>
<dbReference type="AlphaFoldDB" id="A0A9P6QI75"/>